<gene>
    <name evidence="1" type="ORF">L284_05000</name>
</gene>
<dbReference type="PATRIC" id="fig|1096930.3.peg.984"/>
<protein>
    <submittedName>
        <fullName evidence="1">Uncharacterized protein</fullName>
    </submittedName>
</protein>
<name>T0J930_9SPHN</name>
<evidence type="ECO:0000313" key="1">
    <source>
        <dbReference type="EMBL" id="EQB18404.1"/>
    </source>
</evidence>
<accession>T0J930</accession>
<evidence type="ECO:0000313" key="2">
    <source>
        <dbReference type="Proteomes" id="UP000015527"/>
    </source>
</evidence>
<sequence length="78" mass="8918">METTHDETNDEDLPLSRPQRRLLRRLYNGRTTPIIVDDRPFLTYKEAARHLLTLEGEARDLSYAQMKAFAAGEDAGKA</sequence>
<dbReference type="Proteomes" id="UP000015527">
    <property type="component" value="Unassembled WGS sequence"/>
</dbReference>
<comment type="caution">
    <text evidence="1">The sequence shown here is derived from an EMBL/GenBank/DDBJ whole genome shotgun (WGS) entry which is preliminary data.</text>
</comment>
<organism evidence="1 2">
    <name type="scientific">Novosphingobium lindaniclasticum LE124</name>
    <dbReference type="NCBI Taxonomy" id="1096930"/>
    <lineage>
        <taxon>Bacteria</taxon>
        <taxon>Pseudomonadati</taxon>
        <taxon>Pseudomonadota</taxon>
        <taxon>Alphaproteobacteria</taxon>
        <taxon>Sphingomonadales</taxon>
        <taxon>Sphingomonadaceae</taxon>
        <taxon>Novosphingobium</taxon>
    </lineage>
</organism>
<dbReference type="OrthoDB" id="7475114at2"/>
<keyword evidence="2" id="KW-1185">Reference proteome</keyword>
<dbReference type="AlphaFoldDB" id="T0J930"/>
<dbReference type="EMBL" id="ATHL01000040">
    <property type="protein sequence ID" value="EQB18404.1"/>
    <property type="molecule type" value="Genomic_DNA"/>
</dbReference>
<proteinExistence type="predicted"/>
<reference evidence="1 2" key="1">
    <citation type="journal article" date="2013" name="Genome Announc.">
        <title>Genome Sequence of Novosphingobium lindaniclasticum LE124T, Isolated from a Hexachlorocyclohexane Dumpsite.</title>
        <authorList>
            <person name="Saxena A."/>
            <person name="Nayyar N."/>
            <person name="Sangwan N."/>
            <person name="Kumari R."/>
            <person name="Khurana J.P."/>
            <person name="Lal R."/>
        </authorList>
    </citation>
    <scope>NUCLEOTIDE SEQUENCE [LARGE SCALE GENOMIC DNA]</scope>
    <source>
        <strain evidence="1 2">LE124</strain>
    </source>
</reference>